<keyword evidence="3" id="KW-1185">Reference proteome</keyword>
<comment type="caution">
    <text evidence="2">The sequence shown here is derived from an EMBL/GenBank/DDBJ whole genome shotgun (WGS) entry which is preliminary data.</text>
</comment>
<dbReference type="EMBL" id="JAVAJI010000011">
    <property type="protein sequence ID" value="MDP4544966.1"/>
    <property type="molecule type" value="Genomic_DNA"/>
</dbReference>
<sequence>MLMKNSNSQSGVGLIEVMVALLLLAVAVLGFSALNMVSVKATDDSVLIANANTVMRGLSEDLRLNPDNILIYQQDIQSVLGSVSDTKDYCTAVAAYKAASVTKNCDNDLCTAEELGKYNSSNAMQKACDNGVLLNMVTCPGTANKQLRHCIITSWSGTKPVFGANTDSNKACADTSGVYYAGSDCLIMESY</sequence>
<dbReference type="InterPro" id="IPR054402">
    <property type="entry name" value="Tt1218-like_dom"/>
</dbReference>
<protein>
    <submittedName>
        <fullName evidence="2">Prepilin-type N-terminal cleavage/methylation domain-containing protein</fullName>
    </submittedName>
</protein>
<organism evidence="2 3">
    <name type="scientific">Psychrobacter faecalis</name>
    <dbReference type="NCBI Taxonomy" id="180588"/>
    <lineage>
        <taxon>Bacteria</taxon>
        <taxon>Pseudomonadati</taxon>
        <taxon>Pseudomonadota</taxon>
        <taxon>Gammaproteobacteria</taxon>
        <taxon>Moraxellales</taxon>
        <taxon>Moraxellaceae</taxon>
        <taxon>Psychrobacter</taxon>
    </lineage>
</organism>
<evidence type="ECO:0000259" key="1">
    <source>
        <dbReference type="Pfam" id="PF22150"/>
    </source>
</evidence>
<dbReference type="Proteomes" id="UP001228171">
    <property type="component" value="Unassembled WGS sequence"/>
</dbReference>
<dbReference type="NCBIfam" id="TIGR02532">
    <property type="entry name" value="IV_pilin_GFxxxE"/>
    <property type="match status" value="1"/>
</dbReference>
<dbReference type="Pfam" id="PF22150">
    <property type="entry name" value="Tt1218-like"/>
    <property type="match status" value="1"/>
</dbReference>
<evidence type="ECO:0000313" key="2">
    <source>
        <dbReference type="EMBL" id="MDP4544966.1"/>
    </source>
</evidence>
<evidence type="ECO:0000313" key="3">
    <source>
        <dbReference type="Proteomes" id="UP001228171"/>
    </source>
</evidence>
<gene>
    <name evidence="2" type="ORF">Q8P09_07750</name>
</gene>
<proteinExistence type="predicted"/>
<dbReference type="Pfam" id="PF07963">
    <property type="entry name" value="N_methyl"/>
    <property type="match status" value="1"/>
</dbReference>
<accession>A0ABT9HGT0</accession>
<dbReference type="RefSeq" id="WP_145989809.1">
    <property type="nucleotide sequence ID" value="NZ_CAJGZG010000040.1"/>
</dbReference>
<dbReference type="GeneID" id="84654016"/>
<name>A0ABT9HGT0_9GAMM</name>
<feature type="domain" description="Type IV pilin Tt1218-like" evidence="1">
    <location>
        <begin position="33"/>
        <end position="118"/>
    </location>
</feature>
<dbReference type="InterPro" id="IPR012902">
    <property type="entry name" value="N_methyl_site"/>
</dbReference>
<reference evidence="2 3" key="1">
    <citation type="submission" date="2023-08" db="EMBL/GenBank/DDBJ databases">
        <authorList>
            <person name="Kumar R."/>
        </authorList>
    </citation>
    <scope>NUCLEOTIDE SEQUENCE [LARGE SCALE GENOMIC DNA]</scope>
    <source>
        <strain evidence="2 3">LUR13</strain>
    </source>
</reference>